<sequence length="78" mass="8726">VQLTPLFQSPRIFTTSSSYGRRHRRRKTSTPAADAVIDVSCPSLLSPHPQPLQRHPAVRSRHLSLIFTQSTRVHSASP</sequence>
<feature type="non-terminal residue" evidence="1">
    <location>
        <position position="1"/>
    </location>
</feature>
<protein>
    <submittedName>
        <fullName evidence="1">Uncharacterized protein</fullName>
    </submittedName>
</protein>
<accession>A0AAV9RIX1</accession>
<dbReference type="EMBL" id="JAHHUM010001778">
    <property type="protein sequence ID" value="KAK5608857.1"/>
    <property type="molecule type" value="Genomic_DNA"/>
</dbReference>
<name>A0AAV9RIX1_9TELE</name>
<proteinExistence type="predicted"/>
<dbReference type="AlphaFoldDB" id="A0AAV9RIX1"/>
<keyword evidence="2" id="KW-1185">Reference proteome</keyword>
<gene>
    <name evidence="1" type="ORF">CRENBAI_019480</name>
</gene>
<comment type="caution">
    <text evidence="1">The sequence shown here is derived from an EMBL/GenBank/DDBJ whole genome shotgun (WGS) entry which is preliminary data.</text>
</comment>
<evidence type="ECO:0000313" key="2">
    <source>
        <dbReference type="Proteomes" id="UP001311232"/>
    </source>
</evidence>
<evidence type="ECO:0000313" key="1">
    <source>
        <dbReference type="EMBL" id="KAK5608857.1"/>
    </source>
</evidence>
<dbReference type="Proteomes" id="UP001311232">
    <property type="component" value="Unassembled WGS sequence"/>
</dbReference>
<reference evidence="1 2" key="1">
    <citation type="submission" date="2021-06" db="EMBL/GenBank/DDBJ databases">
        <authorList>
            <person name="Palmer J.M."/>
        </authorList>
    </citation>
    <scope>NUCLEOTIDE SEQUENCE [LARGE SCALE GENOMIC DNA]</scope>
    <source>
        <strain evidence="1 2">MEX-2019</strain>
        <tissue evidence="1">Muscle</tissue>
    </source>
</reference>
<organism evidence="1 2">
    <name type="scientific">Crenichthys baileyi</name>
    <name type="common">White River springfish</name>
    <dbReference type="NCBI Taxonomy" id="28760"/>
    <lineage>
        <taxon>Eukaryota</taxon>
        <taxon>Metazoa</taxon>
        <taxon>Chordata</taxon>
        <taxon>Craniata</taxon>
        <taxon>Vertebrata</taxon>
        <taxon>Euteleostomi</taxon>
        <taxon>Actinopterygii</taxon>
        <taxon>Neopterygii</taxon>
        <taxon>Teleostei</taxon>
        <taxon>Neoteleostei</taxon>
        <taxon>Acanthomorphata</taxon>
        <taxon>Ovalentaria</taxon>
        <taxon>Atherinomorphae</taxon>
        <taxon>Cyprinodontiformes</taxon>
        <taxon>Goodeidae</taxon>
        <taxon>Crenichthys</taxon>
    </lineage>
</organism>